<name>A0A9D1EV27_9FIRM</name>
<sequence>MELFVLRAMEGCVIFCILKVLQTQLIITTFLINAPDTYCTKYGEERLLFSLPPGYALSSSKDLYFDDLNGETILLYSEIGFWHAIHERKMPSTHFLVQNA</sequence>
<dbReference type="AlphaFoldDB" id="A0A9D1EV27"/>
<accession>A0A9D1EV27</accession>
<dbReference type="Proteomes" id="UP000823935">
    <property type="component" value="Unassembled WGS sequence"/>
</dbReference>
<gene>
    <name evidence="1" type="ORF">IAB44_13240</name>
</gene>
<reference evidence="1" key="1">
    <citation type="submission" date="2020-10" db="EMBL/GenBank/DDBJ databases">
        <authorList>
            <person name="Gilroy R."/>
        </authorList>
    </citation>
    <scope>NUCLEOTIDE SEQUENCE</scope>
    <source>
        <strain evidence="1">CHK190-19873</strain>
    </source>
</reference>
<proteinExistence type="predicted"/>
<evidence type="ECO:0000313" key="1">
    <source>
        <dbReference type="EMBL" id="HIS32488.1"/>
    </source>
</evidence>
<evidence type="ECO:0000313" key="2">
    <source>
        <dbReference type="Proteomes" id="UP000823935"/>
    </source>
</evidence>
<dbReference type="EMBL" id="DVIQ01000083">
    <property type="protein sequence ID" value="HIS32488.1"/>
    <property type="molecule type" value="Genomic_DNA"/>
</dbReference>
<reference evidence="1" key="2">
    <citation type="journal article" date="2021" name="PeerJ">
        <title>Extensive microbial diversity within the chicken gut microbiome revealed by metagenomics and culture.</title>
        <authorList>
            <person name="Gilroy R."/>
            <person name="Ravi A."/>
            <person name="Getino M."/>
            <person name="Pursley I."/>
            <person name="Horton D.L."/>
            <person name="Alikhan N.F."/>
            <person name="Baker D."/>
            <person name="Gharbi K."/>
            <person name="Hall N."/>
            <person name="Watson M."/>
            <person name="Adriaenssens E.M."/>
            <person name="Foster-Nyarko E."/>
            <person name="Jarju S."/>
            <person name="Secka A."/>
            <person name="Antonio M."/>
            <person name="Oren A."/>
            <person name="Chaudhuri R.R."/>
            <person name="La Ragione R."/>
            <person name="Hildebrand F."/>
            <person name="Pallen M.J."/>
        </authorList>
    </citation>
    <scope>NUCLEOTIDE SEQUENCE</scope>
    <source>
        <strain evidence="1">CHK190-19873</strain>
    </source>
</reference>
<protein>
    <submittedName>
        <fullName evidence="1">Uncharacterized protein</fullName>
    </submittedName>
</protein>
<organism evidence="1 2">
    <name type="scientific">Candidatus Limivivens intestinipullorum</name>
    <dbReference type="NCBI Taxonomy" id="2840858"/>
    <lineage>
        <taxon>Bacteria</taxon>
        <taxon>Bacillati</taxon>
        <taxon>Bacillota</taxon>
        <taxon>Clostridia</taxon>
        <taxon>Lachnospirales</taxon>
        <taxon>Lachnospiraceae</taxon>
        <taxon>Lachnospiraceae incertae sedis</taxon>
        <taxon>Candidatus Limivivens</taxon>
    </lineage>
</organism>
<comment type="caution">
    <text evidence="1">The sequence shown here is derived from an EMBL/GenBank/DDBJ whole genome shotgun (WGS) entry which is preliminary data.</text>
</comment>